<evidence type="ECO:0000313" key="2">
    <source>
        <dbReference type="EMBL" id="KAG5167916.1"/>
    </source>
</evidence>
<dbReference type="InterPro" id="IPR001810">
    <property type="entry name" value="F-box_dom"/>
</dbReference>
<sequence>MSRGSFSELNEDVIANILLYLAPKDIISLRLTNKTAYLASKYRVVWYEALGNRTREEKILGFPYDRDAMSTADLESASVFPQALLLGDEEMESREEISEDDEDFGKWFQHIAVVPGGRFIFSVSPMYPDKQIYVKLWDIGRPGTQDTQIKLLAQYIHYELDIWEVKTAPIEDGRGIRLAMACTWYIFVFEIYPENLNPAFELKRSISLIYGSESDVEFIGIHGDRIVSSVSVKLLTFKPSPPVRYLGYIFVWDFIEDQVGVIHTGSEFHKACAIRGNSVISLQEDRVYVWGIPELQPVTGFDLSLTEPITIPLFIHSHSDERRPPFDVRQDIITLSPDQGWYSDPKVLQLRTWEVDAATTGTALFTINDDSTTSPLIHAKIVWGNHPRMQISDTLQLCHQNIITLQATSPGYVHLAGIPIPDQPSAKVIVPNIISFSMDGFKPDV</sequence>
<name>A0A8H8CJM7_PSICU</name>
<accession>A0A8H8CJM7</accession>
<feature type="domain" description="F-box" evidence="1">
    <location>
        <begin position="6"/>
        <end position="46"/>
    </location>
</feature>
<organism evidence="2">
    <name type="scientific">Psilocybe cubensis</name>
    <name type="common">Psychedelic mushroom</name>
    <name type="synonym">Stropharia cubensis</name>
    <dbReference type="NCBI Taxonomy" id="181762"/>
    <lineage>
        <taxon>Eukaryota</taxon>
        <taxon>Fungi</taxon>
        <taxon>Dikarya</taxon>
        <taxon>Basidiomycota</taxon>
        <taxon>Agaricomycotina</taxon>
        <taxon>Agaricomycetes</taxon>
        <taxon>Agaricomycetidae</taxon>
        <taxon>Agaricales</taxon>
        <taxon>Agaricineae</taxon>
        <taxon>Strophariaceae</taxon>
        <taxon>Psilocybe</taxon>
    </lineage>
</organism>
<gene>
    <name evidence="2" type="ORF">JR316_006507</name>
</gene>
<evidence type="ECO:0000259" key="1">
    <source>
        <dbReference type="Pfam" id="PF00646"/>
    </source>
</evidence>
<dbReference type="AlphaFoldDB" id="A0A8H8CJM7"/>
<proteinExistence type="predicted"/>
<dbReference type="SUPFAM" id="SSF81383">
    <property type="entry name" value="F-box domain"/>
    <property type="match status" value="1"/>
</dbReference>
<dbReference type="InterPro" id="IPR036047">
    <property type="entry name" value="F-box-like_dom_sf"/>
</dbReference>
<protein>
    <recommendedName>
        <fullName evidence="1">F-box domain-containing protein</fullName>
    </recommendedName>
</protein>
<comment type="caution">
    <text evidence="2">The sequence shown here is derived from an EMBL/GenBank/DDBJ whole genome shotgun (WGS) entry which is preliminary data.</text>
</comment>
<reference evidence="2" key="1">
    <citation type="submission" date="2021-02" db="EMBL/GenBank/DDBJ databases">
        <title>Psilocybe cubensis genome.</title>
        <authorList>
            <person name="Mckernan K.J."/>
            <person name="Crawford S."/>
            <person name="Trippe A."/>
            <person name="Kane L.T."/>
            <person name="Mclaughlin S."/>
        </authorList>
    </citation>
    <scope>NUCLEOTIDE SEQUENCE [LARGE SCALE GENOMIC DNA]</scope>
    <source>
        <strain evidence="2">MGC-MH-2018</strain>
    </source>
</reference>
<dbReference type="Pfam" id="PF00646">
    <property type="entry name" value="F-box"/>
    <property type="match status" value="1"/>
</dbReference>
<dbReference type="EMBL" id="JAFIQS010000006">
    <property type="protein sequence ID" value="KAG5167916.1"/>
    <property type="molecule type" value="Genomic_DNA"/>
</dbReference>